<protein>
    <submittedName>
        <fullName evidence="3">Uncharacterized protein</fullName>
    </submittedName>
</protein>
<proteinExistence type="predicted"/>
<keyword evidence="2" id="KW-0732">Signal</keyword>
<evidence type="ECO:0000313" key="4">
    <source>
        <dbReference type="Proteomes" id="UP000274922"/>
    </source>
</evidence>
<feature type="chain" id="PRO_5020201857" evidence="2">
    <location>
        <begin position="20"/>
        <end position="514"/>
    </location>
</feature>
<evidence type="ECO:0000256" key="1">
    <source>
        <dbReference type="SAM" id="MobiDB-lite"/>
    </source>
</evidence>
<feature type="signal peptide" evidence="2">
    <location>
        <begin position="1"/>
        <end position="19"/>
    </location>
</feature>
<name>A0A4P9X9X0_9FUNG</name>
<feature type="region of interest" description="Disordered" evidence="1">
    <location>
        <begin position="356"/>
        <end position="392"/>
    </location>
</feature>
<keyword evidence="4" id="KW-1185">Reference proteome</keyword>
<dbReference type="AlphaFoldDB" id="A0A4P9X9X0"/>
<accession>A0A4P9X9X0</accession>
<sequence>MHLAFWAALLGLTAQQATAVPTNDRGASPDSKVSTFVQHMNDVNMNFEFMSPATVEFVAKDDSKDPGTKMSSFDLFIELTKKARKMDDIPKVDPLPLDEFAYCKEITNETDKCLNPARYSVVVHGESATKHRLCWCERGPSPWMVAMRLAQLPEIIREHLTHLYLLPSGGSNHRKHDDDQVTFFSHAGAQFTYTYAMLAAERYAMVNKFDFGPLTEAQNRDLTVFKHFSNNAGAREPERLFGHLAAVYLADSVSLKHDRISGPTQIDMEEDIPAQLKYIKEKLPSVLHPPRDLVPMVGVRREALTSMTSTTIASLPTTITVLIQPSVRIRSNHATVTDVASIGAWSESMASSTSYSATATPSTDSVSSASVDSSSASSSTTSSYSASSSPTPTGTAAAQAPLFVLLDPMCKGKTVRIELSESFCDRFTIVGQAGWTPSLGNDYKFTSFDSVESLMAVRKRSCGSLRMTFEVPDAPLIFLEATGGTDADVTNQFFMKVRPIPAEFCPDVAQPLLR</sequence>
<evidence type="ECO:0000256" key="2">
    <source>
        <dbReference type="SAM" id="SignalP"/>
    </source>
</evidence>
<organism evidence="3 4">
    <name type="scientific">Caulochytrium protostelioides</name>
    <dbReference type="NCBI Taxonomy" id="1555241"/>
    <lineage>
        <taxon>Eukaryota</taxon>
        <taxon>Fungi</taxon>
        <taxon>Fungi incertae sedis</taxon>
        <taxon>Chytridiomycota</taxon>
        <taxon>Chytridiomycota incertae sedis</taxon>
        <taxon>Chytridiomycetes</taxon>
        <taxon>Caulochytriales</taxon>
        <taxon>Caulochytriaceae</taxon>
        <taxon>Caulochytrium</taxon>
    </lineage>
</organism>
<dbReference type="Proteomes" id="UP000274922">
    <property type="component" value="Unassembled WGS sequence"/>
</dbReference>
<evidence type="ECO:0000313" key="3">
    <source>
        <dbReference type="EMBL" id="RKP02154.1"/>
    </source>
</evidence>
<dbReference type="EMBL" id="ML014150">
    <property type="protein sequence ID" value="RKP02154.1"/>
    <property type="molecule type" value="Genomic_DNA"/>
</dbReference>
<gene>
    <name evidence="3" type="ORF">CXG81DRAFT_18127</name>
</gene>
<reference evidence="4" key="1">
    <citation type="journal article" date="2018" name="Nat. Microbiol.">
        <title>Leveraging single-cell genomics to expand the fungal tree of life.</title>
        <authorList>
            <person name="Ahrendt S.R."/>
            <person name="Quandt C.A."/>
            <person name="Ciobanu D."/>
            <person name="Clum A."/>
            <person name="Salamov A."/>
            <person name="Andreopoulos B."/>
            <person name="Cheng J.F."/>
            <person name="Woyke T."/>
            <person name="Pelin A."/>
            <person name="Henrissat B."/>
            <person name="Reynolds N.K."/>
            <person name="Benny G.L."/>
            <person name="Smith M.E."/>
            <person name="James T.Y."/>
            <person name="Grigoriev I.V."/>
        </authorList>
    </citation>
    <scope>NUCLEOTIDE SEQUENCE [LARGE SCALE GENOMIC DNA]</scope>
    <source>
        <strain evidence="4">ATCC 52028</strain>
    </source>
</reference>